<reference evidence="1" key="1">
    <citation type="journal article" date="2014" name="Front. Microbiol.">
        <title>High frequency of phylogenetically diverse reductive dehalogenase-homologous genes in deep subseafloor sedimentary metagenomes.</title>
        <authorList>
            <person name="Kawai M."/>
            <person name="Futagami T."/>
            <person name="Toyoda A."/>
            <person name="Takaki Y."/>
            <person name="Nishi S."/>
            <person name="Hori S."/>
            <person name="Arai W."/>
            <person name="Tsubouchi T."/>
            <person name="Morono Y."/>
            <person name="Uchiyama I."/>
            <person name="Ito T."/>
            <person name="Fujiyama A."/>
            <person name="Inagaki F."/>
            <person name="Takami H."/>
        </authorList>
    </citation>
    <scope>NUCLEOTIDE SEQUENCE</scope>
    <source>
        <strain evidence="1">Expedition CK06-06</strain>
    </source>
</reference>
<dbReference type="AlphaFoldDB" id="X1Q9Z8"/>
<organism evidence="1">
    <name type="scientific">marine sediment metagenome</name>
    <dbReference type="NCBI Taxonomy" id="412755"/>
    <lineage>
        <taxon>unclassified sequences</taxon>
        <taxon>metagenomes</taxon>
        <taxon>ecological metagenomes</taxon>
    </lineage>
</organism>
<accession>X1Q9Z8</accession>
<proteinExistence type="predicted"/>
<sequence>WRFYCGCVPGNEYAVQYCRTTGTISDFGITKVVEAYPPRILDVPVKHLSAFYAKYSPECGIFQGKTVNYKKTYLEIISGVLPEGVTLLFKHPDYYEYYAGQHRNYSWKWQRFIRLDEYTPIFENATPPDWW</sequence>
<evidence type="ECO:0000313" key="1">
    <source>
        <dbReference type="EMBL" id="GAI65307.1"/>
    </source>
</evidence>
<comment type="caution">
    <text evidence="1">The sequence shown here is derived from an EMBL/GenBank/DDBJ whole genome shotgun (WGS) entry which is preliminary data.</text>
</comment>
<protein>
    <submittedName>
        <fullName evidence="1">Uncharacterized protein</fullName>
    </submittedName>
</protein>
<gene>
    <name evidence="1" type="ORF">S12H4_05684</name>
</gene>
<name>X1Q9Z8_9ZZZZ</name>
<dbReference type="EMBL" id="BARW01001908">
    <property type="protein sequence ID" value="GAI65307.1"/>
    <property type="molecule type" value="Genomic_DNA"/>
</dbReference>
<feature type="non-terminal residue" evidence="1">
    <location>
        <position position="1"/>
    </location>
</feature>